<gene>
    <name evidence="2" type="ORF">ACFQ03_09925</name>
</gene>
<keyword evidence="1" id="KW-0812">Transmembrane</keyword>
<keyword evidence="1" id="KW-0472">Membrane</keyword>
<evidence type="ECO:0000313" key="3">
    <source>
        <dbReference type="Proteomes" id="UP001597120"/>
    </source>
</evidence>
<name>A0ABW3D7N5_9BACL</name>
<accession>A0ABW3D7N5</accession>
<keyword evidence="3" id="KW-1185">Reference proteome</keyword>
<dbReference type="EMBL" id="JBHTIU010000030">
    <property type="protein sequence ID" value="MFD0869467.1"/>
    <property type="molecule type" value="Genomic_DNA"/>
</dbReference>
<keyword evidence="1" id="KW-1133">Transmembrane helix</keyword>
<dbReference type="Proteomes" id="UP001597120">
    <property type="component" value="Unassembled WGS sequence"/>
</dbReference>
<organism evidence="2 3">
    <name type="scientific">Paenibacillus residui</name>
    <dbReference type="NCBI Taxonomy" id="629724"/>
    <lineage>
        <taxon>Bacteria</taxon>
        <taxon>Bacillati</taxon>
        <taxon>Bacillota</taxon>
        <taxon>Bacilli</taxon>
        <taxon>Bacillales</taxon>
        <taxon>Paenibacillaceae</taxon>
        <taxon>Paenibacillus</taxon>
    </lineage>
</organism>
<feature type="transmembrane region" description="Helical" evidence="1">
    <location>
        <begin position="21"/>
        <end position="39"/>
    </location>
</feature>
<proteinExistence type="predicted"/>
<evidence type="ECO:0000256" key="1">
    <source>
        <dbReference type="SAM" id="Phobius"/>
    </source>
</evidence>
<reference evidence="3" key="1">
    <citation type="journal article" date="2019" name="Int. J. Syst. Evol. Microbiol.">
        <title>The Global Catalogue of Microorganisms (GCM) 10K type strain sequencing project: providing services to taxonomists for standard genome sequencing and annotation.</title>
        <authorList>
            <consortium name="The Broad Institute Genomics Platform"/>
            <consortium name="The Broad Institute Genome Sequencing Center for Infectious Disease"/>
            <person name="Wu L."/>
            <person name="Ma J."/>
        </authorList>
    </citation>
    <scope>NUCLEOTIDE SEQUENCE [LARGE SCALE GENOMIC DNA]</scope>
    <source>
        <strain evidence="3">CCUG 57263</strain>
    </source>
</reference>
<feature type="transmembrane region" description="Helical" evidence="1">
    <location>
        <begin position="45"/>
        <end position="65"/>
    </location>
</feature>
<comment type="caution">
    <text evidence="2">The sequence shown here is derived from an EMBL/GenBank/DDBJ whole genome shotgun (WGS) entry which is preliminary data.</text>
</comment>
<evidence type="ECO:0000313" key="2">
    <source>
        <dbReference type="EMBL" id="MFD0869467.1"/>
    </source>
</evidence>
<sequence>MKLLRKADEMERYQSDKSARNAFVFFTVALLAWSLTNFFTVGKTGWEFTILLGGNVVFFGSRVFYKRKMQ</sequence>
<dbReference type="RefSeq" id="WP_379287853.1">
    <property type="nucleotide sequence ID" value="NZ_JBHTIU010000030.1"/>
</dbReference>
<protein>
    <submittedName>
        <fullName evidence="2">Uncharacterized protein</fullName>
    </submittedName>
</protein>